<dbReference type="AlphaFoldDB" id="A0A0P7YNB6"/>
<reference evidence="2 3" key="1">
    <citation type="submission" date="2015-09" db="EMBL/GenBank/DDBJ databases">
        <title>Identification and resolution of microdiversity through metagenomic sequencing of parallel consortia.</title>
        <authorList>
            <person name="Nelson W.C."/>
            <person name="Romine M.F."/>
            <person name="Lindemann S.R."/>
        </authorList>
    </citation>
    <scope>NUCLEOTIDE SEQUENCE [LARGE SCALE GENOMIC DNA]</scope>
    <source>
        <strain evidence="2">Ana</strain>
    </source>
</reference>
<dbReference type="Proteomes" id="UP000050465">
    <property type="component" value="Unassembled WGS sequence"/>
</dbReference>
<feature type="domain" description="CobQ/CobB/MinD/ParA nucleotide binding" evidence="1">
    <location>
        <begin position="4"/>
        <end position="157"/>
    </location>
</feature>
<sequence length="213" mass="22634">MPIVAVISQKGGPGKSTVSMNLAIAAYLDNKSVAVLDTDPQCSISQWGDIREAEGTSEPVVVAIPPSRLKQAIATTEEDDTDIVIIDTAPFNSEGILTAARLSDICIVPCRPSILDLSAITTTLDLCSAADAKVGLLLNAVKSHPQLQEATSALKDLAGPKGKRQICPLAWWDRTDYSKAVVDGLGVLEFAPSSKAAKEVKQLYKWLCDNVTT</sequence>
<dbReference type="Gene3D" id="3.40.50.300">
    <property type="entry name" value="P-loop containing nucleotide triphosphate hydrolases"/>
    <property type="match status" value="1"/>
</dbReference>
<accession>A0A0P7YNB6</accession>
<evidence type="ECO:0000313" key="3">
    <source>
        <dbReference type="Proteomes" id="UP000050465"/>
    </source>
</evidence>
<name>A0A0P7YNB6_9CYAN</name>
<proteinExistence type="predicted"/>
<gene>
    <name evidence="2" type="primary">parA-10</name>
    <name evidence="2" type="ORF">HLUCCA11_24100</name>
</gene>
<dbReference type="SUPFAM" id="SSF52540">
    <property type="entry name" value="P-loop containing nucleoside triphosphate hydrolases"/>
    <property type="match status" value="1"/>
</dbReference>
<evidence type="ECO:0000259" key="1">
    <source>
        <dbReference type="Pfam" id="PF01656"/>
    </source>
</evidence>
<dbReference type="EMBL" id="LJZR01000114">
    <property type="protein sequence ID" value="KPQ31271.1"/>
    <property type="molecule type" value="Genomic_DNA"/>
</dbReference>
<dbReference type="Pfam" id="PF01656">
    <property type="entry name" value="CbiA"/>
    <property type="match status" value="1"/>
</dbReference>
<evidence type="ECO:0000313" key="2">
    <source>
        <dbReference type="EMBL" id="KPQ31271.1"/>
    </source>
</evidence>
<dbReference type="PIRSF" id="PIRSF009320">
    <property type="entry name" value="Nuc_binding_HP_1000"/>
    <property type="match status" value="1"/>
</dbReference>
<dbReference type="PANTHER" id="PTHR13696">
    <property type="entry name" value="P-LOOP CONTAINING NUCLEOSIDE TRIPHOSPHATE HYDROLASE"/>
    <property type="match status" value="1"/>
</dbReference>
<protein>
    <submittedName>
        <fullName evidence="2">Chromosome partitioning protein</fullName>
    </submittedName>
</protein>
<dbReference type="CDD" id="cd02042">
    <property type="entry name" value="ParAB_family"/>
    <property type="match status" value="1"/>
</dbReference>
<organism evidence="2 3">
    <name type="scientific">Phormidesmis priestleyi Ana</name>
    <dbReference type="NCBI Taxonomy" id="1666911"/>
    <lineage>
        <taxon>Bacteria</taxon>
        <taxon>Bacillati</taxon>
        <taxon>Cyanobacteriota</taxon>
        <taxon>Cyanophyceae</taxon>
        <taxon>Leptolyngbyales</taxon>
        <taxon>Leptolyngbyaceae</taxon>
        <taxon>Phormidesmis</taxon>
    </lineage>
</organism>
<dbReference type="PANTHER" id="PTHR13696:SF96">
    <property type="entry name" value="COBQ_COBB_MIND_PARA NUCLEOTIDE BINDING DOMAIN-CONTAINING PROTEIN"/>
    <property type="match status" value="1"/>
</dbReference>
<dbReference type="InterPro" id="IPR050678">
    <property type="entry name" value="DNA_Partitioning_ATPase"/>
</dbReference>
<comment type="caution">
    <text evidence="2">The sequence shown here is derived from an EMBL/GenBank/DDBJ whole genome shotgun (WGS) entry which is preliminary data.</text>
</comment>
<dbReference type="InterPro" id="IPR027417">
    <property type="entry name" value="P-loop_NTPase"/>
</dbReference>
<dbReference type="InterPro" id="IPR002586">
    <property type="entry name" value="CobQ/CobB/MinD/ParA_Nub-bd_dom"/>
</dbReference>
<dbReference type="STRING" id="1666911.HLUCCA11_24100"/>